<organism evidence="1 2">
    <name type="scientific">Fusobacterium mortiferum</name>
    <dbReference type="NCBI Taxonomy" id="850"/>
    <lineage>
        <taxon>Bacteria</taxon>
        <taxon>Fusobacteriati</taxon>
        <taxon>Fusobacteriota</taxon>
        <taxon>Fusobacteriia</taxon>
        <taxon>Fusobacteriales</taxon>
        <taxon>Fusobacteriaceae</taxon>
        <taxon>Fusobacterium</taxon>
    </lineage>
</organism>
<dbReference type="Proteomes" id="UP000284676">
    <property type="component" value="Unassembled WGS sequence"/>
</dbReference>
<comment type="caution">
    <text evidence="1">The sequence shown here is derived from an EMBL/GenBank/DDBJ whole genome shotgun (WGS) entry which is preliminary data.</text>
</comment>
<proteinExistence type="predicted"/>
<evidence type="ECO:0000313" key="1">
    <source>
        <dbReference type="EMBL" id="RHF72149.1"/>
    </source>
</evidence>
<evidence type="ECO:0008006" key="3">
    <source>
        <dbReference type="Google" id="ProtNLM"/>
    </source>
</evidence>
<gene>
    <name evidence="1" type="ORF">DW663_07300</name>
</gene>
<protein>
    <recommendedName>
        <fullName evidence="3">DUF1007 family protein</fullName>
    </recommendedName>
</protein>
<dbReference type="GeneID" id="62763872"/>
<evidence type="ECO:0000313" key="2">
    <source>
        <dbReference type="Proteomes" id="UP000284676"/>
    </source>
</evidence>
<dbReference type="RefSeq" id="WP_005885315.1">
    <property type="nucleotide sequence ID" value="NZ_CABMMQ010000002.1"/>
</dbReference>
<reference evidence="1 2" key="1">
    <citation type="submission" date="2018-08" db="EMBL/GenBank/DDBJ databases">
        <title>A genome reference for cultivated species of the human gut microbiota.</title>
        <authorList>
            <person name="Zou Y."/>
            <person name="Xue W."/>
            <person name="Luo G."/>
        </authorList>
    </citation>
    <scope>NUCLEOTIDE SEQUENCE [LARGE SCALE GENOMIC DNA]</scope>
    <source>
        <strain evidence="1 2">AM25-1</strain>
    </source>
</reference>
<sequence>MKKILICYLIFTSHILIAHPHIFFENSFKLENSSKNTINLKLELILDDLNSELAKESSDNSHFYNDISQDLKFYYNGKILQNNIISKNTRYKDNNLIIDLEFSYISPLKKGDKIQLTIYDKEYFYDYDYDKDSLKIDFSHNNFKLTFKEDKTQPYYYNMVYPKVYEVDIDEK</sequence>
<accession>A0A414PU91</accession>
<dbReference type="AlphaFoldDB" id="A0A414PU91"/>
<name>A0A414PU91_FUSMR</name>
<dbReference type="EMBL" id="QRHL01000010">
    <property type="protein sequence ID" value="RHF72149.1"/>
    <property type="molecule type" value="Genomic_DNA"/>
</dbReference>